<feature type="compositionally biased region" description="Polar residues" evidence="1">
    <location>
        <begin position="83"/>
        <end position="100"/>
    </location>
</feature>
<evidence type="ECO:0000256" key="2">
    <source>
        <dbReference type="SAM" id="SignalP"/>
    </source>
</evidence>
<feature type="signal peptide" evidence="2">
    <location>
        <begin position="1"/>
        <end position="24"/>
    </location>
</feature>
<comment type="caution">
    <text evidence="3">The sequence shown here is derived from an EMBL/GenBank/DDBJ whole genome shotgun (WGS) entry which is preliminary data.</text>
</comment>
<accession>A0ABS4AR12</accession>
<name>A0ABS4AR12_9PROT</name>
<feature type="chain" id="PRO_5045835541" evidence="2">
    <location>
        <begin position="25"/>
        <end position="100"/>
    </location>
</feature>
<dbReference type="EMBL" id="JAGIYZ010000006">
    <property type="protein sequence ID" value="MBP0463810.1"/>
    <property type="molecule type" value="Genomic_DNA"/>
</dbReference>
<protein>
    <submittedName>
        <fullName evidence="3">Uncharacterized protein</fullName>
    </submittedName>
</protein>
<sequence length="100" mass="10371">MRRVLLASLLVAAALAAAAGGARAFEPEPGAIARIGGLEVLKPLDAQDLGRQRGGRLPAVTPGMQAPAPMLRLWDEIGRPTRPQDSGSQGVVTSTHRGAR</sequence>
<dbReference type="RefSeq" id="WP_209351199.1">
    <property type="nucleotide sequence ID" value="NZ_JAGIYZ010000006.1"/>
</dbReference>
<proteinExistence type="predicted"/>
<evidence type="ECO:0000313" key="3">
    <source>
        <dbReference type="EMBL" id="MBP0463810.1"/>
    </source>
</evidence>
<keyword evidence="4" id="KW-1185">Reference proteome</keyword>
<keyword evidence="2" id="KW-0732">Signal</keyword>
<evidence type="ECO:0000256" key="1">
    <source>
        <dbReference type="SAM" id="MobiDB-lite"/>
    </source>
</evidence>
<evidence type="ECO:0000313" key="4">
    <source>
        <dbReference type="Proteomes" id="UP000680815"/>
    </source>
</evidence>
<gene>
    <name evidence="3" type="ORF">J5Y09_07800</name>
</gene>
<feature type="region of interest" description="Disordered" evidence="1">
    <location>
        <begin position="77"/>
        <end position="100"/>
    </location>
</feature>
<reference evidence="3 4" key="1">
    <citation type="submission" date="2021-03" db="EMBL/GenBank/DDBJ databases">
        <authorList>
            <person name="So Y."/>
        </authorList>
    </citation>
    <scope>NUCLEOTIDE SEQUENCE [LARGE SCALE GENOMIC DNA]</scope>
    <source>
        <strain evidence="3 4">PWR1</strain>
    </source>
</reference>
<organism evidence="3 4">
    <name type="scientific">Roseomonas nitratireducens</name>
    <dbReference type="NCBI Taxonomy" id="2820810"/>
    <lineage>
        <taxon>Bacteria</taxon>
        <taxon>Pseudomonadati</taxon>
        <taxon>Pseudomonadota</taxon>
        <taxon>Alphaproteobacteria</taxon>
        <taxon>Acetobacterales</taxon>
        <taxon>Roseomonadaceae</taxon>
        <taxon>Roseomonas</taxon>
    </lineage>
</organism>
<dbReference type="Proteomes" id="UP000680815">
    <property type="component" value="Unassembled WGS sequence"/>
</dbReference>